<dbReference type="Proteomes" id="UP001281761">
    <property type="component" value="Unassembled WGS sequence"/>
</dbReference>
<evidence type="ECO:0000256" key="1">
    <source>
        <dbReference type="SAM" id="MobiDB-lite"/>
    </source>
</evidence>
<evidence type="ECO:0000313" key="3">
    <source>
        <dbReference type="Proteomes" id="UP001281761"/>
    </source>
</evidence>
<gene>
    <name evidence="2" type="ORF">BLNAU_815</name>
</gene>
<dbReference type="EMBL" id="JARBJD010000003">
    <property type="protein sequence ID" value="KAK2964284.1"/>
    <property type="molecule type" value="Genomic_DNA"/>
</dbReference>
<accession>A0ABQ9YKL0</accession>
<organism evidence="2 3">
    <name type="scientific">Blattamonas nauphoetae</name>
    <dbReference type="NCBI Taxonomy" id="2049346"/>
    <lineage>
        <taxon>Eukaryota</taxon>
        <taxon>Metamonada</taxon>
        <taxon>Preaxostyla</taxon>
        <taxon>Oxymonadida</taxon>
        <taxon>Blattamonas</taxon>
    </lineage>
</organism>
<reference evidence="2 3" key="1">
    <citation type="journal article" date="2022" name="bioRxiv">
        <title>Genomics of Preaxostyla Flagellates Illuminates Evolutionary Transitions and the Path Towards Mitochondrial Loss.</title>
        <authorList>
            <person name="Novak L.V.F."/>
            <person name="Treitli S.C."/>
            <person name="Pyrih J."/>
            <person name="Halakuc P."/>
            <person name="Pipaliya S.V."/>
            <person name="Vacek V."/>
            <person name="Brzon O."/>
            <person name="Soukal P."/>
            <person name="Eme L."/>
            <person name="Dacks J.B."/>
            <person name="Karnkowska A."/>
            <person name="Elias M."/>
            <person name="Hampl V."/>
        </authorList>
    </citation>
    <scope>NUCLEOTIDE SEQUENCE [LARGE SCALE GENOMIC DNA]</scope>
    <source>
        <strain evidence="2">NAU3</strain>
        <tissue evidence="2">Gut</tissue>
    </source>
</reference>
<evidence type="ECO:0000313" key="2">
    <source>
        <dbReference type="EMBL" id="KAK2964284.1"/>
    </source>
</evidence>
<protein>
    <submittedName>
        <fullName evidence="2">Uncharacterized protein</fullName>
    </submittedName>
</protein>
<feature type="region of interest" description="Disordered" evidence="1">
    <location>
        <begin position="566"/>
        <end position="589"/>
    </location>
</feature>
<name>A0ABQ9YKL0_9EUKA</name>
<comment type="caution">
    <text evidence="2">The sequence shown here is derived from an EMBL/GenBank/DDBJ whole genome shotgun (WGS) entry which is preliminary data.</text>
</comment>
<keyword evidence="3" id="KW-1185">Reference proteome</keyword>
<proteinExistence type="predicted"/>
<feature type="compositionally biased region" description="Basic and acidic residues" evidence="1">
    <location>
        <begin position="566"/>
        <end position="585"/>
    </location>
</feature>
<sequence length="691" mass="78696">MIICATPNTDRFIIHSGSELSRQEQPKTLFDLLHKDTISRVLNPDIFPVLVTNMTFVTKVNGSYEYVPHAPQFQDVLYSFLCKALSVSKLPHSLAPSVINFFLSYDYTKQNINFDQFGKLSSELHFSILLSLLHLMPNPHQQPQTQQMLSHSHLLTLLVKFLWNSTPSVVIFLSQMLILHSRIKLPSSSQTYIAPTPAVLADTLTLFFSSHTAHKHRNIIEFIVRSGNGQLGLSDCLLSHIIHNSTHIHNYPVSLSVADAFLSLLVQIDDLVPKAFTEYTRSPASVSLLSSVASEIGYVLTPETYKVEGSSISVLSRLFYETSDRNALFLTDRLLSLVNSVKVEFTIGQEEWKKIPEEMRKDTMLSYLSQNSDELQTVHRFLSSFLDSTSLHLYLRVTGHTRFSGEEDIPDKTKVDGILSRLFRFLVGFVENPFDATTLNGVCLKERVLDIQRFNLKDRSLHNTWLTILPDLPITRTLIFPADTETLFETLRDQAIDNDSVICLSAIAPDSLDCFFSPFTRQCFACHRIEELSDQSQTDSRSSMDLSLDRSDVERFCRMFDDDDSTQKTVREETQRTHHQPDRVQKNAAFPRIDETSRSLLAQLNRGDYNSVELELPNYVRHACDLLESRNNRDEVDQSVAPVIKAIVDLSSQPNLLEIVRKSSEQSKVFTELFLEKPRRTCCARKKAGRH</sequence>